<feature type="binding site" evidence="9">
    <location>
        <position position="359"/>
    </location>
    <ligand>
        <name>Zn(2+)</name>
        <dbReference type="ChEBI" id="CHEBI:29105"/>
        <note>catalytic</note>
    </ligand>
</feature>
<feature type="domain" description="Peptidase M1 membrane alanine aminopeptidase" evidence="12">
    <location>
        <begin position="287"/>
        <end position="508"/>
    </location>
</feature>
<evidence type="ECO:0000256" key="5">
    <source>
        <dbReference type="ARBA" id="ARBA00022801"/>
    </source>
</evidence>
<dbReference type="InterPro" id="IPR024571">
    <property type="entry name" value="ERAP1-like_C_dom"/>
</dbReference>
<name>A0A316YZA1_9BASI</name>
<dbReference type="FunFam" id="1.10.390.10:FF:000006">
    <property type="entry name" value="Puromycin-sensitive aminopeptidase"/>
    <property type="match status" value="1"/>
</dbReference>
<dbReference type="GO" id="GO:0005615">
    <property type="term" value="C:extracellular space"/>
    <property type="evidence" value="ECO:0007669"/>
    <property type="project" value="TreeGrafter"/>
</dbReference>
<dbReference type="CDD" id="cd09601">
    <property type="entry name" value="M1_APN-Q_like"/>
    <property type="match status" value="1"/>
</dbReference>
<evidence type="ECO:0000256" key="3">
    <source>
        <dbReference type="ARBA" id="ARBA00022670"/>
    </source>
</evidence>
<feature type="site" description="Transition state stabilizer" evidence="10">
    <location>
        <position position="449"/>
    </location>
</feature>
<dbReference type="FunFam" id="1.25.50.20:FF:000002">
    <property type="entry name" value="Aminopeptidase"/>
    <property type="match status" value="1"/>
</dbReference>
<organism evidence="15 16">
    <name type="scientific">Tilletiopsis washingtonensis</name>
    <dbReference type="NCBI Taxonomy" id="58919"/>
    <lineage>
        <taxon>Eukaryota</taxon>
        <taxon>Fungi</taxon>
        <taxon>Dikarya</taxon>
        <taxon>Basidiomycota</taxon>
        <taxon>Ustilaginomycotina</taxon>
        <taxon>Exobasidiomycetes</taxon>
        <taxon>Entylomatales</taxon>
        <taxon>Entylomatales incertae sedis</taxon>
        <taxon>Tilletiopsis</taxon>
    </lineage>
</organism>
<gene>
    <name evidence="15" type="ORF">FA09DRAFT_302869</name>
</gene>
<dbReference type="PANTHER" id="PTHR11533">
    <property type="entry name" value="PROTEASE M1 ZINC METALLOPROTEASE"/>
    <property type="match status" value="1"/>
</dbReference>
<dbReference type="GeneID" id="37267965"/>
<feature type="domain" description="Aminopeptidase N-like N-terminal" evidence="14">
    <location>
        <begin position="25"/>
        <end position="190"/>
    </location>
</feature>
<dbReference type="InterPro" id="IPR050344">
    <property type="entry name" value="Peptidase_M1_aminopeptidases"/>
</dbReference>
<feature type="domain" description="ERAP1-like C-terminal" evidence="13">
    <location>
        <begin position="588"/>
        <end position="907"/>
    </location>
</feature>
<evidence type="ECO:0000256" key="9">
    <source>
        <dbReference type="PIRSR" id="PIRSR634016-3"/>
    </source>
</evidence>
<evidence type="ECO:0000256" key="8">
    <source>
        <dbReference type="PIRSR" id="PIRSR634016-1"/>
    </source>
</evidence>
<keyword evidence="16" id="KW-1185">Reference proteome</keyword>
<dbReference type="Gene3D" id="2.60.40.1910">
    <property type="match status" value="1"/>
</dbReference>
<evidence type="ECO:0000256" key="7">
    <source>
        <dbReference type="ARBA" id="ARBA00023049"/>
    </source>
</evidence>
<keyword evidence="2 11" id="KW-0031">Aminopeptidase</keyword>
<evidence type="ECO:0000313" key="15">
    <source>
        <dbReference type="EMBL" id="PWN94531.1"/>
    </source>
</evidence>
<dbReference type="EC" id="3.4.11.-" evidence="11"/>
<dbReference type="GO" id="GO:0016020">
    <property type="term" value="C:membrane"/>
    <property type="evidence" value="ECO:0007669"/>
    <property type="project" value="TreeGrafter"/>
</dbReference>
<dbReference type="STRING" id="58919.A0A316YZA1"/>
<dbReference type="OrthoDB" id="10031169at2759"/>
<reference evidence="15 16" key="1">
    <citation type="journal article" date="2018" name="Mol. Biol. Evol.">
        <title>Broad Genomic Sampling Reveals a Smut Pathogenic Ancestry of the Fungal Clade Ustilaginomycotina.</title>
        <authorList>
            <person name="Kijpornyongpan T."/>
            <person name="Mondo S.J."/>
            <person name="Barry K."/>
            <person name="Sandor L."/>
            <person name="Lee J."/>
            <person name="Lipzen A."/>
            <person name="Pangilinan J."/>
            <person name="LaButti K."/>
            <person name="Hainaut M."/>
            <person name="Henrissat B."/>
            <person name="Grigoriev I.V."/>
            <person name="Spatafora J.W."/>
            <person name="Aime M.C."/>
        </authorList>
    </citation>
    <scope>NUCLEOTIDE SEQUENCE [LARGE SCALE GENOMIC DNA]</scope>
    <source>
        <strain evidence="15 16">MCA 4186</strain>
    </source>
</reference>
<evidence type="ECO:0000256" key="6">
    <source>
        <dbReference type="ARBA" id="ARBA00022833"/>
    </source>
</evidence>
<dbReference type="GO" id="GO:0070006">
    <property type="term" value="F:metalloaminopeptidase activity"/>
    <property type="evidence" value="ECO:0007669"/>
    <property type="project" value="TreeGrafter"/>
</dbReference>
<dbReference type="Proteomes" id="UP000245946">
    <property type="component" value="Unassembled WGS sequence"/>
</dbReference>
<dbReference type="InterPro" id="IPR027268">
    <property type="entry name" value="Peptidase_M4/M1_CTD_sf"/>
</dbReference>
<dbReference type="InterPro" id="IPR014782">
    <property type="entry name" value="Peptidase_M1_dom"/>
</dbReference>
<dbReference type="GO" id="GO:0006508">
    <property type="term" value="P:proteolysis"/>
    <property type="evidence" value="ECO:0007669"/>
    <property type="project" value="UniProtKB-KW"/>
</dbReference>
<feature type="binding site" evidence="9">
    <location>
        <position position="363"/>
    </location>
    <ligand>
        <name>Zn(2+)</name>
        <dbReference type="ChEBI" id="CHEBI:29105"/>
        <note>catalytic</note>
    </ligand>
</feature>
<evidence type="ECO:0000256" key="10">
    <source>
        <dbReference type="PIRSR" id="PIRSR634016-4"/>
    </source>
</evidence>
<dbReference type="GO" id="GO:0008270">
    <property type="term" value="F:zinc ion binding"/>
    <property type="evidence" value="ECO:0007669"/>
    <property type="project" value="UniProtKB-UniRule"/>
</dbReference>
<evidence type="ECO:0000256" key="1">
    <source>
        <dbReference type="ARBA" id="ARBA00010136"/>
    </source>
</evidence>
<evidence type="ECO:0000256" key="4">
    <source>
        <dbReference type="ARBA" id="ARBA00022723"/>
    </source>
</evidence>
<evidence type="ECO:0000259" key="12">
    <source>
        <dbReference type="Pfam" id="PF01433"/>
    </source>
</evidence>
<dbReference type="Pfam" id="PF11838">
    <property type="entry name" value="ERAP1_C"/>
    <property type="match status" value="1"/>
</dbReference>
<keyword evidence="6 9" id="KW-0862">Zinc</keyword>
<dbReference type="PANTHER" id="PTHR11533:SF174">
    <property type="entry name" value="PUROMYCIN-SENSITIVE AMINOPEPTIDASE-RELATED"/>
    <property type="match status" value="1"/>
</dbReference>
<dbReference type="GO" id="GO:0043171">
    <property type="term" value="P:peptide catabolic process"/>
    <property type="evidence" value="ECO:0007669"/>
    <property type="project" value="TreeGrafter"/>
</dbReference>
<keyword evidence="3 11" id="KW-0645">Protease</keyword>
<dbReference type="SUPFAM" id="SSF63737">
    <property type="entry name" value="Leukotriene A4 hydrolase N-terminal domain"/>
    <property type="match status" value="1"/>
</dbReference>
<keyword evidence="7 11" id="KW-0482">Metalloprotease</keyword>
<dbReference type="EMBL" id="KZ819311">
    <property type="protein sequence ID" value="PWN94531.1"/>
    <property type="molecule type" value="Genomic_DNA"/>
</dbReference>
<dbReference type="Gene3D" id="2.60.40.1730">
    <property type="entry name" value="tricorn interacting facor f3 domain"/>
    <property type="match status" value="1"/>
</dbReference>
<accession>A0A316YZA1</accession>
<dbReference type="SUPFAM" id="SSF55486">
    <property type="entry name" value="Metalloproteases ('zincins'), catalytic domain"/>
    <property type="match status" value="1"/>
</dbReference>
<sequence length="930" mass="102654">MSTQPEPTSGGGEEYFRLPSELRARHYDLAILSDLDALRFSGCVTVELDVVRATDRIVLNAGAGLNMHKAIVHADALKTEAKSVVELDIDAAHERITAKLGAQLPAGSKARITIAFEAEIEASMMGYYRSTFEHEGKKGFYGLTQFEPTAARRAFPCFDEPDAKATYSFQMIHRSDSVALANMPVESTKSISRSEADKLLRLEELGVKAGVTELAKTGKTESAAEPADGGAWSVTSYEKLPLVSSYLVAWANGPFKSLESSFVSPITGKTVPIKIYATGEYIHQAQYALDVTAKVTPIYEKIFKIAYPLPKLDTLVASDFDAGAMENWGLITGRTSVYLYDDEKSGLQGQKRTASVQSHELAHQWFGNITTMAFWNGLWLNEAFATLMGEVVVLDRAFPEWDSATEFIALHLERAFELDSKRSSHAIELPLKGDNVEDAINQIFDAISYSKGASVLRMLSGIVGEEVFLDGVSRYLKKHLYANATTEDLWAGISEASGLDIKRIMHNWVLKIGYPVVTVEEKADSIVVRQNRFLSTGDVKPEEDETLWYVPLQIKTVGPQGSQVDSETVLDLEREREIPLKDVSNAIWKLNAGTTGVYRVAYSPERLAKLGAEAAKTDGAFSLQDVCGLVSDSFTLAKATDAKTSGSLALQYELRNNGTYLVQSMMSTNLSQLASVWYEAPQPVRDAIDAYRADVFGPTAKRMGFDFGKDDSPDTKQLRAVAIAAAASAGDEWTLNECKNRFSAFMKSGKEDQIHPDLLRTIYGQAVKHGGEAEYEAVLAVYRKPPTPTHKIAAHLALCATQDPKLIQRTIDFTFTDEVKTQDVMYSFAGCAGNSYARRPIWEATKQHYDELTRRFSGNFSLANIIKYSFSSLASDKDVKDVEAFFADKSTNKFAMALSQGLDSVRANARWQQRDAADVEDWLRAQGYLK</sequence>
<dbReference type="RefSeq" id="XP_025594810.1">
    <property type="nucleotide sequence ID" value="XM_025740419.1"/>
</dbReference>
<dbReference type="InterPro" id="IPR045357">
    <property type="entry name" value="Aminopeptidase_N-like_N"/>
</dbReference>
<comment type="cofactor">
    <cofactor evidence="9 11">
        <name>Zn(2+)</name>
        <dbReference type="ChEBI" id="CHEBI:29105"/>
    </cofactor>
    <text evidence="9 11">Binds 1 zinc ion per subunit.</text>
</comment>
<dbReference type="Gene3D" id="1.25.50.20">
    <property type="match status" value="1"/>
</dbReference>
<dbReference type="FunFam" id="2.60.40.1910:FF:000004">
    <property type="entry name" value="Aminopeptidase"/>
    <property type="match status" value="1"/>
</dbReference>
<protein>
    <recommendedName>
        <fullName evidence="11">Aminopeptidase</fullName>
        <ecNumber evidence="11">3.4.11.-</ecNumber>
    </recommendedName>
</protein>
<evidence type="ECO:0000256" key="2">
    <source>
        <dbReference type="ARBA" id="ARBA00022438"/>
    </source>
</evidence>
<dbReference type="AlphaFoldDB" id="A0A316YZA1"/>
<dbReference type="InterPro" id="IPR042097">
    <property type="entry name" value="Aminopeptidase_N-like_N_sf"/>
</dbReference>
<proteinExistence type="inferred from homology"/>
<evidence type="ECO:0000259" key="14">
    <source>
        <dbReference type="Pfam" id="PF17900"/>
    </source>
</evidence>
<feature type="active site" description="Proton acceptor" evidence="8">
    <location>
        <position position="360"/>
    </location>
</feature>
<dbReference type="Pfam" id="PF17900">
    <property type="entry name" value="Peptidase_M1_N"/>
    <property type="match status" value="1"/>
</dbReference>
<dbReference type="GO" id="GO:0042277">
    <property type="term" value="F:peptide binding"/>
    <property type="evidence" value="ECO:0007669"/>
    <property type="project" value="TreeGrafter"/>
</dbReference>
<comment type="similarity">
    <text evidence="1 11">Belongs to the peptidase M1 family.</text>
</comment>
<dbReference type="GO" id="GO:0005737">
    <property type="term" value="C:cytoplasm"/>
    <property type="evidence" value="ECO:0007669"/>
    <property type="project" value="TreeGrafter"/>
</dbReference>
<dbReference type="Gene3D" id="1.10.390.10">
    <property type="entry name" value="Neutral Protease Domain 2"/>
    <property type="match status" value="1"/>
</dbReference>
<feature type="binding site" evidence="9">
    <location>
        <position position="382"/>
    </location>
    <ligand>
        <name>Zn(2+)</name>
        <dbReference type="ChEBI" id="CHEBI:29105"/>
        <note>catalytic</note>
    </ligand>
</feature>
<evidence type="ECO:0000256" key="11">
    <source>
        <dbReference type="RuleBase" id="RU364040"/>
    </source>
</evidence>
<keyword evidence="5 11" id="KW-0378">Hydrolase</keyword>
<keyword evidence="4 9" id="KW-0479">Metal-binding</keyword>
<evidence type="ECO:0000313" key="16">
    <source>
        <dbReference type="Proteomes" id="UP000245946"/>
    </source>
</evidence>
<evidence type="ECO:0000259" key="13">
    <source>
        <dbReference type="Pfam" id="PF11838"/>
    </source>
</evidence>
<dbReference type="InterPro" id="IPR034016">
    <property type="entry name" value="M1_APN-typ"/>
</dbReference>
<dbReference type="Pfam" id="PF01433">
    <property type="entry name" value="Peptidase_M1"/>
    <property type="match status" value="1"/>
</dbReference>